<dbReference type="PANTHER" id="PTHR21500">
    <property type="entry name" value="TUBULIN-SPECIFIC CHAPERONE A"/>
    <property type="match status" value="1"/>
</dbReference>
<dbReference type="SUPFAM" id="SSF46988">
    <property type="entry name" value="Tubulin chaperone cofactor A"/>
    <property type="match status" value="1"/>
</dbReference>
<accession>A0A8H7AGY5</accession>
<dbReference type="GO" id="GO:0048487">
    <property type="term" value="F:beta-tubulin binding"/>
    <property type="evidence" value="ECO:0007669"/>
    <property type="project" value="InterPro"/>
</dbReference>
<keyword evidence="3" id="KW-0963">Cytoplasm</keyword>
<feature type="compositionally biased region" description="Basic and acidic residues" evidence="4">
    <location>
        <begin position="53"/>
        <end position="64"/>
    </location>
</feature>
<evidence type="ECO:0000256" key="2">
    <source>
        <dbReference type="ARBA" id="ARBA00023186"/>
    </source>
</evidence>
<keyword evidence="3" id="KW-0206">Cytoskeleton</keyword>
<dbReference type="Pfam" id="PF02970">
    <property type="entry name" value="TBCA"/>
    <property type="match status" value="1"/>
</dbReference>
<gene>
    <name evidence="5" type="ORF">GJ744_008506</name>
</gene>
<evidence type="ECO:0000256" key="1">
    <source>
        <dbReference type="ARBA" id="ARBA00006806"/>
    </source>
</evidence>
<protein>
    <recommendedName>
        <fullName evidence="3">Tubulin-specific chaperone A</fullName>
    </recommendedName>
</protein>
<dbReference type="InterPro" id="IPR036126">
    <property type="entry name" value="TBCA_sf"/>
</dbReference>
<evidence type="ECO:0000256" key="3">
    <source>
        <dbReference type="RuleBase" id="RU364030"/>
    </source>
</evidence>
<comment type="caution">
    <text evidence="5">The sequence shown here is derived from an EMBL/GenBank/DDBJ whole genome shotgun (WGS) entry which is preliminary data.</text>
</comment>
<dbReference type="AlphaFoldDB" id="A0A8H7AGY5"/>
<name>A0A8H7AGY5_9EURO</name>
<dbReference type="OrthoDB" id="296187at2759"/>
<dbReference type="PANTHER" id="PTHR21500:SF0">
    <property type="entry name" value="TUBULIN-SPECIFIC CHAPERONE A"/>
    <property type="match status" value="1"/>
</dbReference>
<keyword evidence="6" id="KW-1185">Reference proteome</keyword>
<dbReference type="Gene3D" id="1.20.58.90">
    <property type="match status" value="1"/>
</dbReference>
<evidence type="ECO:0000256" key="4">
    <source>
        <dbReference type="SAM" id="MobiDB-lite"/>
    </source>
</evidence>
<comment type="subunit">
    <text evidence="3">Supercomplex made of cofactors A to E. Cofactors A and D function by capturing and stabilizing tubulin in a quasi-native conformation. Cofactor E binds to the cofactor D-tubulin complex; interaction with cofactor C then causes the release of tubulin polypeptides that are committed to the native state.</text>
</comment>
<dbReference type="InterPro" id="IPR004226">
    <property type="entry name" value="TBCA"/>
</dbReference>
<evidence type="ECO:0000313" key="5">
    <source>
        <dbReference type="EMBL" id="KAF7508950.1"/>
    </source>
</evidence>
<organism evidence="5 6">
    <name type="scientific">Endocarpon pusillum</name>
    <dbReference type="NCBI Taxonomy" id="364733"/>
    <lineage>
        <taxon>Eukaryota</taxon>
        <taxon>Fungi</taxon>
        <taxon>Dikarya</taxon>
        <taxon>Ascomycota</taxon>
        <taxon>Pezizomycotina</taxon>
        <taxon>Eurotiomycetes</taxon>
        <taxon>Chaetothyriomycetidae</taxon>
        <taxon>Verrucariales</taxon>
        <taxon>Verrucariaceae</taxon>
        <taxon>Endocarpon</taxon>
    </lineage>
</organism>
<comment type="subcellular location">
    <subcellularLocation>
        <location evidence="3">Cytoplasm</location>
        <location evidence="3">Cytoskeleton</location>
    </subcellularLocation>
</comment>
<keyword evidence="2 3" id="KW-0143">Chaperone</keyword>
<evidence type="ECO:0000313" key="6">
    <source>
        <dbReference type="Proteomes" id="UP000606974"/>
    </source>
</evidence>
<keyword evidence="3" id="KW-0493">Microtubule</keyword>
<dbReference type="GO" id="GO:0005874">
    <property type="term" value="C:microtubule"/>
    <property type="evidence" value="ECO:0007669"/>
    <property type="project" value="UniProtKB-KW"/>
</dbReference>
<reference evidence="5" key="1">
    <citation type="submission" date="2020-02" db="EMBL/GenBank/DDBJ databases">
        <authorList>
            <person name="Palmer J.M."/>
        </authorList>
    </citation>
    <scope>NUCLEOTIDE SEQUENCE</scope>
    <source>
        <strain evidence="5">EPUS1.4</strain>
        <tissue evidence="5">Thallus</tissue>
    </source>
</reference>
<proteinExistence type="inferred from homology"/>
<dbReference type="GO" id="GO:0005829">
    <property type="term" value="C:cytosol"/>
    <property type="evidence" value="ECO:0007669"/>
    <property type="project" value="TreeGrafter"/>
</dbReference>
<dbReference type="EMBL" id="JAACFV010000047">
    <property type="protein sequence ID" value="KAF7508950.1"/>
    <property type="molecule type" value="Genomic_DNA"/>
</dbReference>
<dbReference type="GO" id="GO:0007021">
    <property type="term" value="P:tubulin complex assembly"/>
    <property type="evidence" value="ECO:0007669"/>
    <property type="project" value="UniProtKB-UniRule"/>
</dbReference>
<comment type="similarity">
    <text evidence="1 3">Belongs to the TBCA family.</text>
</comment>
<sequence length="125" mass="13695">MPQPSPLAIATSSLQRLVKEEASYHSELAMQQKRIERLESARPTTDGEGGVELDDKSEAERGNQEFLLKQERKALEETKAVFPTLRERIVKGLANLEALLASAPEGDPDVVKAREVIDQAKAATG</sequence>
<dbReference type="Proteomes" id="UP000606974">
    <property type="component" value="Unassembled WGS sequence"/>
</dbReference>
<feature type="region of interest" description="Disordered" evidence="4">
    <location>
        <begin position="35"/>
        <end position="64"/>
    </location>
</feature>
<dbReference type="GO" id="GO:0007023">
    <property type="term" value="P:post-chaperonin tubulin folding pathway"/>
    <property type="evidence" value="ECO:0007669"/>
    <property type="project" value="UniProtKB-UniRule"/>
</dbReference>